<feature type="transmembrane region" description="Helical" evidence="1">
    <location>
        <begin position="186"/>
        <end position="209"/>
    </location>
</feature>
<feature type="transmembrane region" description="Helical" evidence="1">
    <location>
        <begin position="161"/>
        <end position="180"/>
    </location>
</feature>
<feature type="transmembrane region" description="Helical" evidence="1">
    <location>
        <begin position="127"/>
        <end position="149"/>
    </location>
</feature>
<dbReference type="EMBL" id="CP044328">
    <property type="protein sequence ID" value="QGM92743.1"/>
    <property type="molecule type" value="Genomic_DNA"/>
</dbReference>
<feature type="transmembrane region" description="Helical" evidence="1">
    <location>
        <begin position="102"/>
        <end position="121"/>
    </location>
</feature>
<evidence type="ECO:0000313" key="2">
    <source>
        <dbReference type="EMBL" id="QGM92743.1"/>
    </source>
</evidence>
<organism evidence="2 3">
    <name type="scientific">Methylocystis rosea</name>
    <dbReference type="NCBI Taxonomy" id="173366"/>
    <lineage>
        <taxon>Bacteria</taxon>
        <taxon>Pseudomonadati</taxon>
        <taxon>Pseudomonadota</taxon>
        <taxon>Alphaproteobacteria</taxon>
        <taxon>Hyphomicrobiales</taxon>
        <taxon>Methylocystaceae</taxon>
        <taxon>Methylocystis</taxon>
    </lineage>
</organism>
<dbReference type="Gene3D" id="1.20.120.1760">
    <property type="match status" value="1"/>
</dbReference>
<proteinExistence type="predicted"/>
<keyword evidence="3" id="KW-1185">Reference proteome</keyword>
<name>A0ABX6ECT8_9HYPH</name>
<keyword evidence="1" id="KW-0812">Transmembrane</keyword>
<gene>
    <name evidence="2" type="ORF">F7D13_01150</name>
</gene>
<evidence type="ECO:0000256" key="1">
    <source>
        <dbReference type="SAM" id="Phobius"/>
    </source>
</evidence>
<keyword evidence="1" id="KW-0472">Membrane</keyword>
<sequence>MTEVVVPILRDNERQSSDGGGLTAFVARHIPEPVSPDHLTYAGLVGAVLVAVGFIASRWSNWFLALVALGLTLNWLSENLVRAVSERRGAARPLYGYFIDNSADLVAQTLIIMALGFSPYFTIPSALLVLSLYLLLSSYKYLLVVIHGGKQPGGGFEPKGLRLLVMGWSLSAALMGHELASQRVLSFAALDVIVAALSMCAFVIFVFIVRRDLGRVRLQENRAGDDSDDESLDERQVISLVSQLAPVRRSTARADKKISAG</sequence>
<feature type="transmembrane region" description="Helical" evidence="1">
    <location>
        <begin position="62"/>
        <end position="81"/>
    </location>
</feature>
<reference evidence="2 3" key="2">
    <citation type="journal article" date="2021" name="AMB Express">
        <title>Isolation and characterisation of Methylocystis spp. for poly-3-hydroxybutyrate production using waste methane feedstocks.</title>
        <authorList>
            <person name="Rumah B.L."/>
            <person name="Stead C.E."/>
            <person name="Claxton Stevens B.H."/>
            <person name="Minton N.P."/>
            <person name="Grosse-Honebrink A."/>
            <person name="Zhang Y."/>
        </authorList>
    </citation>
    <scope>NUCLEOTIDE SEQUENCE [LARGE SCALE GENOMIC DNA]</scope>
    <source>
        <strain evidence="2 3">BRCS1</strain>
    </source>
</reference>
<keyword evidence="1" id="KW-1133">Transmembrane helix</keyword>
<evidence type="ECO:0008006" key="4">
    <source>
        <dbReference type="Google" id="ProtNLM"/>
    </source>
</evidence>
<evidence type="ECO:0000313" key="3">
    <source>
        <dbReference type="Proteomes" id="UP000424673"/>
    </source>
</evidence>
<reference evidence="3" key="1">
    <citation type="submission" date="2019-09" db="EMBL/GenBank/DDBJ databases">
        <title>Isolation and complete genome sequencing of Methylocystis species.</title>
        <authorList>
            <person name="Rumah B.L."/>
            <person name="Stead C.E."/>
            <person name="Stevens B.C."/>
            <person name="Minton N.P."/>
            <person name="Grosse-Honebrink A."/>
            <person name="Zhang Y."/>
        </authorList>
    </citation>
    <scope>NUCLEOTIDE SEQUENCE [LARGE SCALE GENOMIC DNA]</scope>
    <source>
        <strain evidence="3">BRCS1</strain>
    </source>
</reference>
<accession>A0ABX6ECT8</accession>
<feature type="transmembrane region" description="Helical" evidence="1">
    <location>
        <begin position="38"/>
        <end position="56"/>
    </location>
</feature>
<dbReference type="Proteomes" id="UP000424673">
    <property type="component" value="Chromosome"/>
</dbReference>
<protein>
    <recommendedName>
        <fullName evidence="4">CDP-alcohol phosphatidyltransferase family protein</fullName>
    </recommendedName>
</protein>
<dbReference type="InterPro" id="IPR043130">
    <property type="entry name" value="CDP-OH_PTrfase_TM_dom"/>
</dbReference>